<dbReference type="GO" id="GO:0005737">
    <property type="term" value="C:cytoplasm"/>
    <property type="evidence" value="ECO:0007669"/>
    <property type="project" value="TreeGrafter"/>
</dbReference>
<gene>
    <name evidence="8" type="ORF">D9757_002932</name>
</gene>
<dbReference type="PANTHER" id="PTHR11122:SF13">
    <property type="entry name" value="GLUCOSE-6-PHOSPHATE 1-EPIMERASE"/>
    <property type="match status" value="1"/>
</dbReference>
<evidence type="ECO:0000256" key="1">
    <source>
        <dbReference type="ARBA" id="ARBA00001096"/>
    </source>
</evidence>
<proteinExistence type="inferred from homology"/>
<dbReference type="GO" id="GO:0005975">
    <property type="term" value="P:carbohydrate metabolic process"/>
    <property type="evidence" value="ECO:0007669"/>
    <property type="project" value="InterPro"/>
</dbReference>
<evidence type="ECO:0000313" key="8">
    <source>
        <dbReference type="EMBL" id="KAF5390269.1"/>
    </source>
</evidence>
<feature type="active site" evidence="6">
    <location>
        <position position="270"/>
    </location>
</feature>
<evidence type="ECO:0000256" key="7">
    <source>
        <dbReference type="PIRSR" id="PIRSR016020-2"/>
    </source>
</evidence>
<evidence type="ECO:0000313" key="9">
    <source>
        <dbReference type="Proteomes" id="UP000518752"/>
    </source>
</evidence>
<feature type="active site" evidence="6">
    <location>
        <position position="167"/>
    </location>
</feature>
<evidence type="ECO:0000256" key="4">
    <source>
        <dbReference type="ARBA" id="ARBA00023235"/>
    </source>
</evidence>
<dbReference type="Proteomes" id="UP000518752">
    <property type="component" value="Unassembled WGS sequence"/>
</dbReference>
<keyword evidence="9" id="KW-1185">Reference proteome</keyword>
<comment type="function">
    <text evidence="5">Catalyzes the interconversion between the alpha and beta anomers from at least three hexose 6-phosphate sugars (Glc6P, Gal6P, and Man6P).</text>
</comment>
<evidence type="ECO:0000256" key="6">
    <source>
        <dbReference type="PIRSR" id="PIRSR016020-1"/>
    </source>
</evidence>
<comment type="caution">
    <text evidence="8">The sequence shown here is derived from an EMBL/GenBank/DDBJ whole genome shotgun (WGS) entry which is preliminary data.</text>
</comment>
<keyword evidence="4 5" id="KW-0413">Isomerase</keyword>
<dbReference type="GO" id="GO:0030246">
    <property type="term" value="F:carbohydrate binding"/>
    <property type="evidence" value="ECO:0007669"/>
    <property type="project" value="UniProtKB-UniRule"/>
</dbReference>
<evidence type="ECO:0000256" key="2">
    <source>
        <dbReference type="ARBA" id="ARBA00005866"/>
    </source>
</evidence>
<reference evidence="8 9" key="1">
    <citation type="journal article" date="2020" name="ISME J.">
        <title>Uncovering the hidden diversity of litter-decomposition mechanisms in mushroom-forming fungi.</title>
        <authorList>
            <person name="Floudas D."/>
            <person name="Bentzer J."/>
            <person name="Ahren D."/>
            <person name="Johansson T."/>
            <person name="Persson P."/>
            <person name="Tunlid A."/>
        </authorList>
    </citation>
    <scope>NUCLEOTIDE SEQUENCE [LARGE SCALE GENOMIC DNA]</scope>
    <source>
        <strain evidence="8 9">CBS 406.79</strain>
    </source>
</reference>
<dbReference type="AlphaFoldDB" id="A0A8H5HVC5"/>
<accession>A0A8H5HVC5</accession>
<dbReference type="OrthoDB" id="1659429at2759"/>
<dbReference type="InterPro" id="IPR008183">
    <property type="entry name" value="Aldose_1/G6P_1-epimerase"/>
</dbReference>
<dbReference type="CDD" id="cd09020">
    <property type="entry name" value="D-hex-6-P-epi_like"/>
    <property type="match status" value="1"/>
</dbReference>
<protein>
    <recommendedName>
        <fullName evidence="3 5">Glucose-6-phosphate 1-epimerase</fullName>
        <ecNumber evidence="3 5">5.1.3.15</ecNumber>
    </recommendedName>
</protein>
<dbReference type="PIRSF" id="PIRSF016020">
    <property type="entry name" value="PHexose_mutarotase"/>
    <property type="match status" value="1"/>
</dbReference>
<comment type="similarity">
    <text evidence="2 5">Belongs to the glucose-6-phosphate 1-epimerase family.</text>
</comment>
<comment type="catalytic activity">
    <reaction evidence="1">
        <text>alpha-D-glucose 6-phosphate = beta-D-glucose 6-phosphate</text>
        <dbReference type="Rhea" id="RHEA:16249"/>
        <dbReference type="ChEBI" id="CHEBI:58225"/>
        <dbReference type="ChEBI" id="CHEBI:58247"/>
        <dbReference type="EC" id="5.1.3.15"/>
    </reaction>
</comment>
<evidence type="ECO:0000256" key="3">
    <source>
        <dbReference type="ARBA" id="ARBA00012083"/>
    </source>
</evidence>
<dbReference type="Gene3D" id="2.70.98.10">
    <property type="match status" value="1"/>
</dbReference>
<dbReference type="Pfam" id="PF01263">
    <property type="entry name" value="Aldose_epim"/>
    <property type="match status" value="2"/>
</dbReference>
<feature type="binding site" evidence="7">
    <location>
        <position position="48"/>
    </location>
    <ligand>
        <name>substrate</name>
    </ligand>
</feature>
<name>A0A8H5HVC5_9AGAR</name>
<dbReference type="PANTHER" id="PTHR11122">
    <property type="entry name" value="APOSPORY-ASSOCIATED PROTEIN C-RELATED"/>
    <property type="match status" value="1"/>
</dbReference>
<feature type="binding site" evidence="7">
    <location>
        <position position="76"/>
    </location>
    <ligand>
        <name>substrate</name>
    </ligand>
</feature>
<dbReference type="EMBL" id="JAACJN010000016">
    <property type="protein sequence ID" value="KAF5390269.1"/>
    <property type="molecule type" value="Genomic_DNA"/>
</dbReference>
<dbReference type="InterPro" id="IPR011013">
    <property type="entry name" value="Gal_mutarotase_sf_dom"/>
</dbReference>
<dbReference type="SUPFAM" id="SSF74650">
    <property type="entry name" value="Galactose mutarotase-like"/>
    <property type="match status" value="1"/>
</dbReference>
<evidence type="ECO:0000256" key="5">
    <source>
        <dbReference type="PIRNR" id="PIRNR016020"/>
    </source>
</evidence>
<dbReference type="InterPro" id="IPR014718">
    <property type="entry name" value="GH-type_carb-bd"/>
</dbReference>
<feature type="binding site" evidence="7">
    <location>
        <position position="71"/>
    </location>
    <ligand>
        <name>substrate</name>
    </ligand>
</feature>
<dbReference type="InterPro" id="IPR025532">
    <property type="entry name" value="G6P_1-epimerase"/>
</dbReference>
<sequence>MKGSSAELLLYGATVISWKAGDSRDPLEPRERLFLSSKAVLDGSKPIRGGIPVVFPCFGAPTHPEHNLLGQHGFARSETWAWGGIVMDNDAGVSVRLSQGFSIALLSRELIPVNGSTALEPTPKIAAVYQKLFRLEFVATLSEHQLSTDLHVKNTSSEVLEFQALFHNYVRASAHEVLIRHLQNLEYFDKTDSSFQGLKTETRAEVDVRRYTDSVYENAPQKYEITWPAGGLAVKSTRLKDVVVWNPQADAGSKIGDMEEGGWEHFVCLEPGYVRGFVSTQPGETWIGQQVLETV</sequence>
<dbReference type="EC" id="5.1.3.15" evidence="3 5"/>
<organism evidence="8 9">
    <name type="scientific">Collybiopsis confluens</name>
    <dbReference type="NCBI Taxonomy" id="2823264"/>
    <lineage>
        <taxon>Eukaryota</taxon>
        <taxon>Fungi</taxon>
        <taxon>Dikarya</taxon>
        <taxon>Basidiomycota</taxon>
        <taxon>Agaricomycotina</taxon>
        <taxon>Agaricomycetes</taxon>
        <taxon>Agaricomycetidae</taxon>
        <taxon>Agaricales</taxon>
        <taxon>Marasmiineae</taxon>
        <taxon>Omphalotaceae</taxon>
        <taxon>Collybiopsis</taxon>
    </lineage>
</organism>
<dbReference type="GO" id="GO:0047938">
    <property type="term" value="F:glucose-6-phosphate 1-epimerase activity"/>
    <property type="evidence" value="ECO:0007669"/>
    <property type="project" value="UniProtKB-UniRule"/>
</dbReference>